<dbReference type="Proteomes" id="UP000525078">
    <property type="component" value="Unassembled WGS sequence"/>
</dbReference>
<dbReference type="EMBL" id="JAATIP010000401">
    <property type="protein sequence ID" value="KAF4349268.1"/>
    <property type="molecule type" value="Genomic_DNA"/>
</dbReference>
<feature type="non-terminal residue" evidence="7">
    <location>
        <position position="367"/>
    </location>
</feature>
<evidence type="ECO:0000256" key="3">
    <source>
        <dbReference type="ARBA" id="ARBA00022989"/>
    </source>
</evidence>
<accession>A0A7J6DT35</accession>
<dbReference type="InterPro" id="IPR046756">
    <property type="entry name" value="VAS1/VOA1_TM"/>
</dbReference>
<dbReference type="PANTHER" id="PTHR35285">
    <property type="entry name" value="2-C-METHYL-D-ERYTHRITOL 4-PHOSPHATE CYTIDYLYLTRANSFERASE"/>
    <property type="match status" value="1"/>
</dbReference>
<evidence type="ECO:0000256" key="2">
    <source>
        <dbReference type="ARBA" id="ARBA00022692"/>
    </source>
</evidence>
<feature type="transmembrane region" description="Helical" evidence="5">
    <location>
        <begin position="23"/>
        <end position="41"/>
    </location>
</feature>
<evidence type="ECO:0000256" key="1">
    <source>
        <dbReference type="ARBA" id="ARBA00004167"/>
    </source>
</evidence>
<gene>
    <name evidence="7" type="ORF">F8388_024235</name>
</gene>
<dbReference type="GO" id="GO:0016020">
    <property type="term" value="C:membrane"/>
    <property type="evidence" value="ECO:0007669"/>
    <property type="project" value="UniProtKB-SubCell"/>
</dbReference>
<comment type="caution">
    <text evidence="7">The sequence shown here is derived from an EMBL/GenBank/DDBJ whole genome shotgun (WGS) entry which is preliminary data.</text>
</comment>
<comment type="subcellular location">
    <subcellularLocation>
        <location evidence="1">Membrane</location>
        <topology evidence="1">Single-pass membrane protein</topology>
    </subcellularLocation>
</comment>
<keyword evidence="2 5" id="KW-0812">Transmembrane</keyword>
<proteinExistence type="predicted"/>
<dbReference type="Pfam" id="PF20520">
    <property type="entry name" value="Ac45-VOA1_TM"/>
    <property type="match status" value="1"/>
</dbReference>
<evidence type="ECO:0000313" key="7">
    <source>
        <dbReference type="EMBL" id="KAF4349268.1"/>
    </source>
</evidence>
<protein>
    <recommendedName>
        <fullName evidence="6">V-type proton ATPase subunit S1/VOA1 transmembrane domain-containing protein</fullName>
    </recommendedName>
</protein>
<sequence>FCSLFVVLCSNSKFPNQNQNQNLTFLHLLLLLLLGLSSIQFNSIQSIKDTKLKMKKAPMAVLLLLLLSALIPSGSSSTVPAFLWSSHRVHPSSSSVNYQTLSPKDLAKSLLSQPGWSHLLCSEDQVKQSLDLALIFVGSQLQSSDLFANTNADKDFVDFLKVSFTKSNFSTAYPYIAATEDSMADSLLQGVTETCGNNINLGNIVVSESCSLPDGNFNKLANVQSVRVSDLTMDYLSSRTEKRANGEADVVVFCHEDSNSLDNAQQSHSEAETFGELVGSMDQSGEKYAVLYVSTPSKSIQYPLSRDVERFLAEGTNSTICGEVCKIKSSLLEGLLVGIVLLIILVSGICCMMGIDTPTRFETPQDS</sequence>
<name>A0A7J6DT35_CANSA</name>
<evidence type="ECO:0000259" key="6">
    <source>
        <dbReference type="Pfam" id="PF20520"/>
    </source>
</evidence>
<feature type="transmembrane region" description="Helical" evidence="5">
    <location>
        <begin position="335"/>
        <end position="355"/>
    </location>
</feature>
<dbReference type="AlphaFoldDB" id="A0A7J6DT35"/>
<reference evidence="7 8" key="1">
    <citation type="journal article" date="2020" name="bioRxiv">
        <title>Sequence and annotation of 42 cannabis genomes reveals extensive copy number variation in cannabinoid synthesis and pathogen resistance genes.</title>
        <authorList>
            <person name="Mckernan K.J."/>
            <person name="Helbert Y."/>
            <person name="Kane L.T."/>
            <person name="Ebling H."/>
            <person name="Zhang L."/>
            <person name="Liu B."/>
            <person name="Eaton Z."/>
            <person name="Mclaughlin S."/>
            <person name="Kingan S."/>
            <person name="Baybayan P."/>
            <person name="Concepcion G."/>
            <person name="Jordan M."/>
            <person name="Riva A."/>
            <person name="Barbazuk W."/>
            <person name="Harkins T."/>
        </authorList>
    </citation>
    <scope>NUCLEOTIDE SEQUENCE [LARGE SCALE GENOMIC DNA]</scope>
    <source>
        <strain evidence="8">cv. Jamaican Lion 4</strain>
        <tissue evidence="7">Leaf</tissue>
    </source>
</reference>
<feature type="domain" description="V-type proton ATPase subunit S1/VOA1 transmembrane" evidence="6">
    <location>
        <begin position="331"/>
        <end position="362"/>
    </location>
</feature>
<organism evidence="7 8">
    <name type="scientific">Cannabis sativa</name>
    <name type="common">Hemp</name>
    <name type="synonym">Marijuana</name>
    <dbReference type="NCBI Taxonomy" id="3483"/>
    <lineage>
        <taxon>Eukaryota</taxon>
        <taxon>Viridiplantae</taxon>
        <taxon>Streptophyta</taxon>
        <taxon>Embryophyta</taxon>
        <taxon>Tracheophyta</taxon>
        <taxon>Spermatophyta</taxon>
        <taxon>Magnoliopsida</taxon>
        <taxon>eudicotyledons</taxon>
        <taxon>Gunneridae</taxon>
        <taxon>Pentapetalae</taxon>
        <taxon>rosids</taxon>
        <taxon>fabids</taxon>
        <taxon>Rosales</taxon>
        <taxon>Cannabaceae</taxon>
        <taxon>Cannabis</taxon>
    </lineage>
</organism>
<evidence type="ECO:0000256" key="5">
    <source>
        <dbReference type="SAM" id="Phobius"/>
    </source>
</evidence>
<keyword evidence="4 5" id="KW-0472">Membrane</keyword>
<dbReference type="PANTHER" id="PTHR35285:SF1">
    <property type="entry name" value="2-C-METHYL-D-ERYTHRITOL 4-PHOSPHATE CYTIDYLYLTRANSFERASE"/>
    <property type="match status" value="1"/>
</dbReference>
<evidence type="ECO:0000256" key="4">
    <source>
        <dbReference type="ARBA" id="ARBA00023136"/>
    </source>
</evidence>
<evidence type="ECO:0000313" key="8">
    <source>
        <dbReference type="Proteomes" id="UP000525078"/>
    </source>
</evidence>
<feature type="transmembrane region" description="Helical" evidence="5">
    <location>
        <begin position="61"/>
        <end position="84"/>
    </location>
</feature>
<keyword evidence="3 5" id="KW-1133">Transmembrane helix</keyword>